<feature type="region of interest" description="Disordered" evidence="1">
    <location>
        <begin position="59"/>
        <end position="86"/>
    </location>
</feature>
<dbReference type="EMBL" id="KZ150033">
    <property type="protein sequence ID" value="PZC74672.1"/>
    <property type="molecule type" value="Genomic_DNA"/>
</dbReference>
<dbReference type="Proteomes" id="UP000249218">
    <property type="component" value="Unassembled WGS sequence"/>
</dbReference>
<name>A0A2W1BHZ6_HELAM</name>
<accession>A0A2W1BHZ6</accession>
<evidence type="ECO:0000313" key="2">
    <source>
        <dbReference type="EMBL" id="PZC74672.1"/>
    </source>
</evidence>
<organism evidence="2 3">
    <name type="scientific">Helicoverpa armigera</name>
    <name type="common">Cotton bollworm</name>
    <name type="synonym">Heliothis armigera</name>
    <dbReference type="NCBI Taxonomy" id="29058"/>
    <lineage>
        <taxon>Eukaryota</taxon>
        <taxon>Metazoa</taxon>
        <taxon>Ecdysozoa</taxon>
        <taxon>Arthropoda</taxon>
        <taxon>Hexapoda</taxon>
        <taxon>Insecta</taxon>
        <taxon>Pterygota</taxon>
        <taxon>Neoptera</taxon>
        <taxon>Endopterygota</taxon>
        <taxon>Lepidoptera</taxon>
        <taxon>Glossata</taxon>
        <taxon>Ditrysia</taxon>
        <taxon>Noctuoidea</taxon>
        <taxon>Noctuidae</taxon>
        <taxon>Heliothinae</taxon>
        <taxon>Helicoverpa</taxon>
    </lineage>
</organism>
<evidence type="ECO:0000313" key="3">
    <source>
        <dbReference type="Proteomes" id="UP000249218"/>
    </source>
</evidence>
<protein>
    <submittedName>
        <fullName evidence="2">Uncharacterized protein</fullName>
    </submittedName>
</protein>
<gene>
    <name evidence="2" type="primary">HaOG207341</name>
    <name evidence="2" type="ORF">B5X24_HaOG207341</name>
</gene>
<sequence length="86" mass="9654">MQIFVKSFEGVRLYFSGEGKEGERLSRGIPLFCKRDIARRMQATRSSSCRLRPNERCLPAATGNTPASNSDAPPLRQTALIKHDYP</sequence>
<proteinExistence type="predicted"/>
<keyword evidence="3" id="KW-1185">Reference proteome</keyword>
<evidence type="ECO:0000256" key="1">
    <source>
        <dbReference type="SAM" id="MobiDB-lite"/>
    </source>
</evidence>
<feature type="compositionally biased region" description="Polar residues" evidence="1">
    <location>
        <begin position="62"/>
        <end position="71"/>
    </location>
</feature>
<reference evidence="2 3" key="1">
    <citation type="journal article" date="2017" name="BMC Biol.">
        <title>Genomic innovations, transcriptional plasticity and gene loss underlying the evolution and divergence of two highly polyphagous and invasive Helicoverpa pest species.</title>
        <authorList>
            <person name="Pearce S.L."/>
            <person name="Clarke D.F."/>
            <person name="East P.D."/>
            <person name="Elfekih S."/>
            <person name="Gordon K.H."/>
            <person name="Jermiin L.S."/>
            <person name="McGaughran A."/>
            <person name="Oakeshott J.G."/>
            <person name="Papanikolaou A."/>
            <person name="Perera O.P."/>
            <person name="Rane R.V."/>
            <person name="Richards S."/>
            <person name="Tay W.T."/>
            <person name="Walsh T.K."/>
            <person name="Anderson A."/>
            <person name="Anderson C.J."/>
            <person name="Asgari S."/>
            <person name="Board P.G."/>
            <person name="Bretschneider A."/>
            <person name="Campbell P.M."/>
            <person name="Chertemps T."/>
            <person name="Christeller J.T."/>
            <person name="Coppin C.W."/>
            <person name="Downes S.J."/>
            <person name="Duan G."/>
            <person name="Farnsworth C.A."/>
            <person name="Good R.T."/>
            <person name="Han L.B."/>
            <person name="Han Y.C."/>
            <person name="Hatje K."/>
            <person name="Horne I."/>
            <person name="Huang Y.P."/>
            <person name="Hughes D.S."/>
            <person name="Jacquin-Joly E."/>
            <person name="James W."/>
            <person name="Jhangiani S."/>
            <person name="Kollmar M."/>
            <person name="Kuwar S.S."/>
            <person name="Li S."/>
            <person name="Liu N.Y."/>
            <person name="Maibeche M.T."/>
            <person name="Miller J.R."/>
            <person name="Montagne N."/>
            <person name="Perry T."/>
            <person name="Qu J."/>
            <person name="Song S.V."/>
            <person name="Sutton G.G."/>
            <person name="Vogel H."/>
            <person name="Walenz B.P."/>
            <person name="Xu W."/>
            <person name="Zhang H.J."/>
            <person name="Zou Z."/>
            <person name="Batterham P."/>
            <person name="Edwards O.R."/>
            <person name="Feyereisen R."/>
            <person name="Gibbs R.A."/>
            <person name="Heckel D.G."/>
            <person name="McGrath A."/>
            <person name="Robin C."/>
            <person name="Scherer S.E."/>
            <person name="Worley K.C."/>
            <person name="Wu Y.D."/>
        </authorList>
    </citation>
    <scope>NUCLEOTIDE SEQUENCE [LARGE SCALE GENOMIC DNA]</scope>
    <source>
        <strain evidence="2">Harm_GR_Male_#8</strain>
        <tissue evidence="2">Whole organism</tissue>
    </source>
</reference>
<dbReference type="AlphaFoldDB" id="A0A2W1BHZ6"/>